<proteinExistence type="predicted"/>
<evidence type="ECO:0000313" key="3">
    <source>
        <dbReference type="Proteomes" id="UP000603904"/>
    </source>
</evidence>
<organism evidence="2 3">
    <name type="scientific">Microbispora corallina</name>
    <dbReference type="NCBI Taxonomy" id="83302"/>
    <lineage>
        <taxon>Bacteria</taxon>
        <taxon>Bacillati</taxon>
        <taxon>Actinomycetota</taxon>
        <taxon>Actinomycetes</taxon>
        <taxon>Streptosporangiales</taxon>
        <taxon>Streptosporangiaceae</taxon>
        <taxon>Microbispora</taxon>
    </lineage>
</organism>
<dbReference type="Proteomes" id="UP000603904">
    <property type="component" value="Unassembled WGS sequence"/>
</dbReference>
<evidence type="ECO:0000313" key="2">
    <source>
        <dbReference type="EMBL" id="GIH39973.1"/>
    </source>
</evidence>
<sequence length="115" mass="12495">MQVVAQPIPGLYRCALSCRSAMHVVGGSTLAATLEADVNGSTAELAGHARARAGGRRWPLGFLTALREVFTDTREQRCRVHKTADRSTEHSGRTPEAPRPINSVTESDRGRARTR</sequence>
<accession>A0ABQ4FYS7</accession>
<feature type="compositionally biased region" description="Basic and acidic residues" evidence="1">
    <location>
        <begin position="77"/>
        <end position="93"/>
    </location>
</feature>
<protein>
    <submittedName>
        <fullName evidence="2">Uncharacterized protein</fullName>
    </submittedName>
</protein>
<reference evidence="2 3" key="1">
    <citation type="submission" date="2021-01" db="EMBL/GenBank/DDBJ databases">
        <title>Whole genome shotgun sequence of Microbispora corallina NBRC 16416.</title>
        <authorList>
            <person name="Komaki H."/>
            <person name="Tamura T."/>
        </authorList>
    </citation>
    <scope>NUCLEOTIDE SEQUENCE [LARGE SCALE GENOMIC DNA]</scope>
    <source>
        <strain evidence="2 3">NBRC 16416</strain>
    </source>
</reference>
<comment type="caution">
    <text evidence="2">The sequence shown here is derived from an EMBL/GenBank/DDBJ whole genome shotgun (WGS) entry which is preliminary data.</text>
</comment>
<feature type="region of interest" description="Disordered" evidence="1">
    <location>
        <begin position="77"/>
        <end position="115"/>
    </location>
</feature>
<feature type="compositionally biased region" description="Basic and acidic residues" evidence="1">
    <location>
        <begin position="106"/>
        <end position="115"/>
    </location>
</feature>
<gene>
    <name evidence="2" type="ORF">Mco01_29730</name>
</gene>
<keyword evidence="3" id="KW-1185">Reference proteome</keyword>
<evidence type="ECO:0000256" key="1">
    <source>
        <dbReference type="SAM" id="MobiDB-lite"/>
    </source>
</evidence>
<dbReference type="EMBL" id="BOOC01000011">
    <property type="protein sequence ID" value="GIH39973.1"/>
    <property type="molecule type" value="Genomic_DNA"/>
</dbReference>
<name>A0ABQ4FYS7_9ACTN</name>